<organism evidence="2">
    <name type="scientific">Acididesulfobacillus acetoxydans</name>
    <dbReference type="NCBI Taxonomy" id="1561005"/>
    <lineage>
        <taxon>Bacteria</taxon>
        <taxon>Bacillati</taxon>
        <taxon>Bacillota</taxon>
        <taxon>Clostridia</taxon>
        <taxon>Eubacteriales</taxon>
        <taxon>Peptococcaceae</taxon>
        <taxon>Acididesulfobacillus</taxon>
    </lineage>
</organism>
<protein>
    <submittedName>
        <fullName evidence="3">CGGC domain</fullName>
    </submittedName>
    <submittedName>
        <fullName evidence="2">Uncharacterized domain CGGC-dom</fullName>
    </submittedName>
</protein>
<dbReference type="SMART" id="SM01078">
    <property type="entry name" value="CGGC"/>
    <property type="match status" value="1"/>
</dbReference>
<proteinExistence type="predicted"/>
<dbReference type="EMBL" id="CDGJ01000058">
    <property type="protein sequence ID" value="CEJ07482.1"/>
    <property type="molecule type" value="Genomic_DNA"/>
</dbReference>
<accession>A0A8S0X681</accession>
<name>A0A8S0X681_9FIRM</name>
<dbReference type="EMBL" id="LR746496">
    <property type="protein sequence ID" value="CAA7602300.1"/>
    <property type="molecule type" value="Genomic_DNA"/>
</dbReference>
<dbReference type="Pfam" id="PF08821">
    <property type="entry name" value="CGGC"/>
    <property type="match status" value="1"/>
</dbReference>
<evidence type="ECO:0000313" key="3">
    <source>
        <dbReference type="EMBL" id="CEJ07482.1"/>
    </source>
</evidence>
<dbReference type="KEGG" id="aacx:DEACI_2974"/>
<reference evidence="2" key="2">
    <citation type="submission" date="2020-01" db="EMBL/GenBank/DDBJ databases">
        <authorList>
            <person name="Hornung B."/>
        </authorList>
    </citation>
    <scope>NUCLEOTIDE SEQUENCE</scope>
    <source>
        <strain evidence="2">PacBioINE</strain>
    </source>
</reference>
<dbReference type="Proteomes" id="UP001071230">
    <property type="component" value="Unassembled WGS sequence"/>
</dbReference>
<gene>
    <name evidence="3" type="ORF">DEACI_1948</name>
    <name evidence="2" type="ORF">DEACI_2974</name>
</gene>
<evidence type="ECO:0000313" key="4">
    <source>
        <dbReference type="Proteomes" id="UP001071230"/>
    </source>
</evidence>
<evidence type="ECO:0000259" key="1">
    <source>
        <dbReference type="SMART" id="SM01078"/>
    </source>
</evidence>
<keyword evidence="4" id="KW-1185">Reference proteome</keyword>
<dbReference type="AlphaFoldDB" id="A0A8S0X681"/>
<dbReference type="Proteomes" id="UP000836597">
    <property type="component" value="Chromosome"/>
</dbReference>
<sequence>MARRIGILGCSNVTQEYDCAFGLCMRDLRKRQGEFSRYPKDEKLELIGIVNCAGCPTVRAPEKILHKVRALAEMNVDAIHLTFCMVSLCPFVKMYVDVIEEAYPMVSVVYGTHDPRVSSERFQEEVKGLFCAPRLTMTDVIFSRPGGKRSVQR</sequence>
<dbReference type="InterPro" id="IPR014925">
    <property type="entry name" value="CGGC_dom"/>
</dbReference>
<reference evidence="3" key="1">
    <citation type="submission" date="2014-11" db="EMBL/GenBank/DDBJ databases">
        <authorList>
            <person name="Hornung B.V."/>
        </authorList>
    </citation>
    <scope>NUCLEOTIDE SEQUENCE</scope>
    <source>
        <strain evidence="3">INE</strain>
    </source>
</reference>
<feature type="domain" description="CGGC" evidence="1">
    <location>
        <begin position="4"/>
        <end position="113"/>
    </location>
</feature>
<dbReference type="RefSeq" id="WP_240985692.1">
    <property type="nucleotide sequence ID" value="NZ_CDGJ01000058.1"/>
</dbReference>
<evidence type="ECO:0000313" key="2">
    <source>
        <dbReference type="EMBL" id="CAA7602300.1"/>
    </source>
</evidence>